<feature type="domain" description="ResB-like" evidence="7">
    <location>
        <begin position="103"/>
        <end position="158"/>
    </location>
</feature>
<evidence type="ECO:0000256" key="3">
    <source>
        <dbReference type="ARBA" id="ARBA00022748"/>
    </source>
</evidence>
<evidence type="ECO:0000313" key="8">
    <source>
        <dbReference type="EMBL" id="BCG48655.1"/>
    </source>
</evidence>
<dbReference type="InterPro" id="IPR023494">
    <property type="entry name" value="Cyt_c_bgen_Ccs1/CcsB/ResB"/>
</dbReference>
<keyword evidence="4 6" id="KW-1133">Transmembrane helix</keyword>
<sequence>MSELDRIADSENEHFPLEPRYHPVHKIPRKIYDFLASAKLAMFLLVAILACCVTGVTVFREKRAWDLIFSTLWFNGLLVLLVINVACCFFGRIWHRKLTTISFGMILFHLSFVAMFGAIVYDSLFFFEGSMRLTEGETLVNSSLESYDTVRQGRFFKFSQLKGETTLVKMHTGYRVDGDDKRAAYEVEVGEPGAKKKSIVYIGHNLDYNGFKYLPEKEGYSTAVYLYDKGGANLYGAHVPLQSYRQKDKSFMYSTGEKESPGVFPFPQGAADPLFYLQVVYRPSPVTERGGEAYFQVWPYGKADTMPGDKPLASGKGAIGEKVAAGDYSLSVNEIRYWVGMNIRHNPAKPVILGSLWVGLAGMIITTFGRMKQGGRAGKGA</sequence>
<dbReference type="PANTHER" id="PTHR31566:SF0">
    <property type="entry name" value="CYTOCHROME C BIOGENESIS PROTEIN CCS1, CHLOROPLASTIC"/>
    <property type="match status" value="1"/>
</dbReference>
<dbReference type="GO" id="GO:0017004">
    <property type="term" value="P:cytochrome complex assembly"/>
    <property type="evidence" value="ECO:0007669"/>
    <property type="project" value="UniProtKB-KW"/>
</dbReference>
<dbReference type="InterPro" id="IPR007816">
    <property type="entry name" value="ResB-like_domain"/>
</dbReference>
<feature type="transmembrane region" description="Helical" evidence="6">
    <location>
        <begin position="40"/>
        <end position="60"/>
    </location>
</feature>
<keyword evidence="3" id="KW-0201">Cytochrome c-type biogenesis</keyword>
<dbReference type="GO" id="GO:0016020">
    <property type="term" value="C:membrane"/>
    <property type="evidence" value="ECO:0007669"/>
    <property type="project" value="UniProtKB-SubCell"/>
</dbReference>
<dbReference type="EMBL" id="AP023213">
    <property type="protein sequence ID" value="BCG48655.1"/>
    <property type="molecule type" value="Genomic_DNA"/>
</dbReference>
<feature type="transmembrane region" description="Helical" evidence="6">
    <location>
        <begin position="106"/>
        <end position="127"/>
    </location>
</feature>
<evidence type="ECO:0000256" key="5">
    <source>
        <dbReference type="ARBA" id="ARBA00023136"/>
    </source>
</evidence>
<evidence type="ECO:0000256" key="6">
    <source>
        <dbReference type="SAM" id="Phobius"/>
    </source>
</evidence>
<keyword evidence="2 6" id="KW-0812">Transmembrane</keyword>
<protein>
    <recommendedName>
        <fullName evidence="7">ResB-like domain-containing protein</fullName>
    </recommendedName>
</protein>
<evidence type="ECO:0000256" key="1">
    <source>
        <dbReference type="ARBA" id="ARBA00004141"/>
    </source>
</evidence>
<gene>
    <name evidence="8" type="ORF">GEOBRER4_n3551</name>
</gene>
<proteinExistence type="predicted"/>
<accession>A0A6S6MB07</accession>
<organism evidence="8 9">
    <name type="scientific">Citrifermentans bremense</name>
    <dbReference type="NCBI Taxonomy" id="60035"/>
    <lineage>
        <taxon>Bacteria</taxon>
        <taxon>Pseudomonadati</taxon>
        <taxon>Thermodesulfobacteriota</taxon>
        <taxon>Desulfuromonadia</taxon>
        <taxon>Geobacterales</taxon>
        <taxon>Geobacteraceae</taxon>
        <taxon>Citrifermentans</taxon>
    </lineage>
</organism>
<keyword evidence="5 6" id="KW-0472">Membrane</keyword>
<evidence type="ECO:0000259" key="7">
    <source>
        <dbReference type="Pfam" id="PF05140"/>
    </source>
</evidence>
<evidence type="ECO:0000313" key="9">
    <source>
        <dbReference type="Proteomes" id="UP000515472"/>
    </source>
</evidence>
<dbReference type="KEGG" id="gbn:GEOBRER4_34050"/>
<feature type="transmembrane region" description="Helical" evidence="6">
    <location>
        <begin position="351"/>
        <end position="369"/>
    </location>
</feature>
<dbReference type="Proteomes" id="UP000515472">
    <property type="component" value="Chromosome"/>
</dbReference>
<feature type="transmembrane region" description="Helical" evidence="6">
    <location>
        <begin position="72"/>
        <end position="94"/>
    </location>
</feature>
<dbReference type="Pfam" id="PF05140">
    <property type="entry name" value="ResB"/>
    <property type="match status" value="1"/>
</dbReference>
<evidence type="ECO:0000256" key="2">
    <source>
        <dbReference type="ARBA" id="ARBA00022692"/>
    </source>
</evidence>
<reference evidence="8 9" key="1">
    <citation type="submission" date="2020-06" db="EMBL/GenBank/DDBJ databases">
        <title>Interaction of electrochemicaly active bacteria, Geobacter bremensis R4 on different carbon anode.</title>
        <authorList>
            <person name="Meng L."/>
            <person name="Yoshida N."/>
        </authorList>
    </citation>
    <scope>NUCLEOTIDE SEQUENCE [LARGE SCALE GENOMIC DNA]</scope>
    <source>
        <strain evidence="8 9">R4</strain>
    </source>
</reference>
<evidence type="ECO:0000256" key="4">
    <source>
        <dbReference type="ARBA" id="ARBA00022989"/>
    </source>
</evidence>
<name>A0A6S6MB07_9BACT</name>
<comment type="subcellular location">
    <subcellularLocation>
        <location evidence="1">Membrane</location>
        <topology evidence="1">Multi-pass membrane protein</topology>
    </subcellularLocation>
</comment>
<keyword evidence="9" id="KW-1185">Reference proteome</keyword>
<dbReference type="PANTHER" id="PTHR31566">
    <property type="entry name" value="CYTOCHROME C BIOGENESIS PROTEIN CCS1, CHLOROPLASTIC"/>
    <property type="match status" value="1"/>
</dbReference>
<dbReference type="AlphaFoldDB" id="A0A6S6MB07"/>